<feature type="transmembrane region" description="Helical" evidence="6">
    <location>
        <begin position="421"/>
        <end position="442"/>
    </location>
</feature>
<dbReference type="Gene3D" id="1.20.1740.10">
    <property type="entry name" value="Amino acid/polyamine transporter I"/>
    <property type="match status" value="1"/>
</dbReference>
<feature type="transmembrane region" description="Helical" evidence="6">
    <location>
        <begin position="388"/>
        <end position="409"/>
    </location>
</feature>
<gene>
    <name evidence="7" type="ORF">GCK32_004601</name>
</gene>
<dbReference type="Proteomes" id="UP001331761">
    <property type="component" value="Unassembled WGS sequence"/>
</dbReference>
<organism evidence="7 8">
    <name type="scientific">Trichostrongylus colubriformis</name>
    <name type="common">Black scour worm</name>
    <dbReference type="NCBI Taxonomy" id="6319"/>
    <lineage>
        <taxon>Eukaryota</taxon>
        <taxon>Metazoa</taxon>
        <taxon>Ecdysozoa</taxon>
        <taxon>Nematoda</taxon>
        <taxon>Chromadorea</taxon>
        <taxon>Rhabditida</taxon>
        <taxon>Rhabditina</taxon>
        <taxon>Rhabditomorpha</taxon>
        <taxon>Strongyloidea</taxon>
        <taxon>Trichostrongylidae</taxon>
        <taxon>Trichostrongylus</taxon>
    </lineage>
</organism>
<dbReference type="AlphaFoldDB" id="A0AAN8ISG7"/>
<feature type="transmembrane region" description="Helical" evidence="6">
    <location>
        <begin position="448"/>
        <end position="466"/>
    </location>
</feature>
<name>A0AAN8ISG7_TRICO</name>
<dbReference type="FunFam" id="1.20.1740.10:FF:000058">
    <property type="entry name" value="Amino Acid Transporter"/>
    <property type="match status" value="1"/>
</dbReference>
<dbReference type="PIRSF" id="PIRSF006060">
    <property type="entry name" value="AA_transporter"/>
    <property type="match status" value="1"/>
</dbReference>
<dbReference type="GO" id="GO:0016020">
    <property type="term" value="C:membrane"/>
    <property type="evidence" value="ECO:0007669"/>
    <property type="project" value="UniProtKB-SubCell"/>
</dbReference>
<comment type="caution">
    <text evidence="7">The sequence shown here is derived from an EMBL/GenBank/DDBJ whole genome shotgun (WGS) entry which is preliminary data.</text>
</comment>
<keyword evidence="8" id="KW-1185">Reference proteome</keyword>
<feature type="transmembrane region" description="Helical" evidence="6">
    <location>
        <begin position="223"/>
        <end position="245"/>
    </location>
</feature>
<dbReference type="InterPro" id="IPR002293">
    <property type="entry name" value="AA/rel_permease1"/>
</dbReference>
<proteinExistence type="predicted"/>
<evidence type="ECO:0000256" key="1">
    <source>
        <dbReference type="ARBA" id="ARBA00004141"/>
    </source>
</evidence>
<feature type="transmembrane region" description="Helical" evidence="6">
    <location>
        <begin position="315"/>
        <end position="335"/>
    </location>
</feature>
<keyword evidence="2 6" id="KW-0812">Transmembrane</keyword>
<sequence>MSKDVPKATKAVSGDESNERKAMSNNDSSDSDRNKMGFISCTSYVVGNIIGSGIFITPTTILNYTQSIGLSIIVWIGCGLISLIGAICYIELGTSITEPGCDFAYTVYVGWKAIAFGFMWVSVFVTYPASAAVQALTFGQYIVNGFAPVVYLDPGWHEFAERSLGYTILVVLTFMNFYAIDRYAAPFQVAVTTAKMLAMAIIVFAGLYYLFVEGWTKNLEHPMAGSVWAPGKLTLAFYGGLWSYAGWDILNYGTPEIEKPTRTMPLSLISGILIVCITYVAINISYFVVLTPAEMSNSTAVAADFAQKTLGNFSYAIPFMVALLLIGTLNSNIFCGSRFMHAAAREGHLPTCLSCRHEASNSPRAALLGQMLCTFAMSFVDIETLINYVTFVMWAQKAVTIAALLYLRYSQMPVSENAIKVPISLTISFLIISIVLVFVPFIEEPVVTFTGVVVVASGLIVFYALVKPSEAPKPLQIVDGMMTLFTCRLLDCRTDSKKIKKEVVKHIDELRGLDPPPPPPQLDDIHTS</sequence>
<dbReference type="InterPro" id="IPR050598">
    <property type="entry name" value="AminoAcid_Transporter"/>
</dbReference>
<accession>A0AAN8ISG7</accession>
<dbReference type="PANTHER" id="PTHR11785">
    <property type="entry name" value="AMINO ACID TRANSPORTER"/>
    <property type="match status" value="1"/>
</dbReference>
<dbReference type="EMBL" id="WIXE01003005">
    <property type="protein sequence ID" value="KAK5984331.1"/>
    <property type="molecule type" value="Genomic_DNA"/>
</dbReference>
<evidence type="ECO:0000313" key="8">
    <source>
        <dbReference type="Proteomes" id="UP001331761"/>
    </source>
</evidence>
<reference evidence="7 8" key="1">
    <citation type="submission" date="2019-10" db="EMBL/GenBank/DDBJ databases">
        <title>Assembly and Annotation for the nematode Trichostrongylus colubriformis.</title>
        <authorList>
            <person name="Martin J."/>
        </authorList>
    </citation>
    <scope>NUCLEOTIDE SEQUENCE [LARGE SCALE GENOMIC DNA]</scope>
    <source>
        <strain evidence="7">G859</strain>
        <tissue evidence="7">Whole worm</tissue>
    </source>
</reference>
<keyword evidence="4 6" id="KW-0472">Membrane</keyword>
<evidence type="ECO:0000256" key="2">
    <source>
        <dbReference type="ARBA" id="ARBA00022692"/>
    </source>
</evidence>
<comment type="subcellular location">
    <subcellularLocation>
        <location evidence="1">Membrane</location>
        <topology evidence="1">Multi-pass membrane protein</topology>
    </subcellularLocation>
</comment>
<feature type="transmembrane region" description="Helical" evidence="6">
    <location>
        <begin position="192"/>
        <end position="211"/>
    </location>
</feature>
<feature type="transmembrane region" description="Helical" evidence="6">
    <location>
        <begin position="36"/>
        <end position="56"/>
    </location>
</feature>
<feature type="transmembrane region" description="Helical" evidence="6">
    <location>
        <begin position="163"/>
        <end position="180"/>
    </location>
</feature>
<feature type="transmembrane region" description="Helical" evidence="6">
    <location>
        <begin position="266"/>
        <end position="289"/>
    </location>
</feature>
<evidence type="ECO:0000256" key="6">
    <source>
        <dbReference type="SAM" id="Phobius"/>
    </source>
</evidence>
<dbReference type="Pfam" id="PF13520">
    <property type="entry name" value="AA_permease_2"/>
    <property type="match status" value="1"/>
</dbReference>
<dbReference type="GO" id="GO:0015179">
    <property type="term" value="F:L-amino acid transmembrane transporter activity"/>
    <property type="evidence" value="ECO:0007669"/>
    <property type="project" value="TreeGrafter"/>
</dbReference>
<evidence type="ECO:0000256" key="4">
    <source>
        <dbReference type="ARBA" id="ARBA00023136"/>
    </source>
</evidence>
<dbReference type="PANTHER" id="PTHR11785:SF502">
    <property type="entry name" value="AMINO ACID TRANSPORTER"/>
    <property type="match status" value="1"/>
</dbReference>
<keyword evidence="3 6" id="KW-1133">Transmembrane helix</keyword>
<evidence type="ECO:0000256" key="3">
    <source>
        <dbReference type="ARBA" id="ARBA00022989"/>
    </source>
</evidence>
<evidence type="ECO:0000256" key="5">
    <source>
        <dbReference type="SAM" id="MobiDB-lite"/>
    </source>
</evidence>
<feature type="region of interest" description="Disordered" evidence="5">
    <location>
        <begin position="1"/>
        <end position="31"/>
    </location>
</feature>
<feature type="transmembrane region" description="Helical" evidence="6">
    <location>
        <begin position="68"/>
        <end position="92"/>
    </location>
</feature>
<evidence type="ECO:0000313" key="7">
    <source>
        <dbReference type="EMBL" id="KAK5984331.1"/>
    </source>
</evidence>
<feature type="transmembrane region" description="Helical" evidence="6">
    <location>
        <begin position="113"/>
        <end position="143"/>
    </location>
</feature>
<protein>
    <submittedName>
        <fullName evidence="7">Amino Acid Transporter</fullName>
    </submittedName>
</protein>